<dbReference type="STRING" id="451.B6N58_00215"/>
<dbReference type="PROSITE" id="PS01304">
    <property type="entry name" value="UBIH"/>
    <property type="match status" value="1"/>
</dbReference>
<organism evidence="10 12">
    <name type="scientific">Legionella micdadei</name>
    <name type="common">Tatlockia micdadei</name>
    <dbReference type="NCBI Taxonomy" id="451"/>
    <lineage>
        <taxon>Bacteria</taxon>
        <taxon>Pseudomonadati</taxon>
        <taxon>Pseudomonadota</taxon>
        <taxon>Gammaproteobacteria</taxon>
        <taxon>Legionellales</taxon>
        <taxon>Legionellaceae</taxon>
        <taxon>Legionella</taxon>
    </lineage>
</organism>
<dbReference type="GO" id="GO:0071949">
    <property type="term" value="F:FAD binding"/>
    <property type="evidence" value="ECO:0007669"/>
    <property type="project" value="InterPro"/>
</dbReference>
<dbReference type="Proteomes" id="UP000182998">
    <property type="component" value="Unassembled WGS sequence"/>
</dbReference>
<keyword evidence="13" id="KW-1185">Reference proteome</keyword>
<comment type="similarity">
    <text evidence="3">Belongs to the UbiH/COQ6 family.</text>
</comment>
<dbReference type="InterPro" id="IPR011295">
    <property type="entry name" value="UbiH"/>
</dbReference>
<name>A0A098GAA7_LEGMI</name>
<dbReference type="NCBIfam" id="TIGR01984">
    <property type="entry name" value="UbiH"/>
    <property type="match status" value="1"/>
</dbReference>
<keyword evidence="5" id="KW-0274">FAD</keyword>
<evidence type="ECO:0000256" key="4">
    <source>
        <dbReference type="ARBA" id="ARBA00022630"/>
    </source>
</evidence>
<dbReference type="InterPro" id="IPR002938">
    <property type="entry name" value="FAD-bd"/>
</dbReference>
<dbReference type="NCBIfam" id="NF004356">
    <property type="entry name" value="PRK05732.1"/>
    <property type="match status" value="1"/>
</dbReference>
<evidence type="ECO:0000256" key="5">
    <source>
        <dbReference type="ARBA" id="ARBA00022827"/>
    </source>
</evidence>
<evidence type="ECO:0000313" key="13">
    <source>
        <dbReference type="Proteomes" id="UP000182998"/>
    </source>
</evidence>
<dbReference type="SUPFAM" id="SSF51905">
    <property type="entry name" value="FAD/NAD(P)-binding domain"/>
    <property type="match status" value="1"/>
</dbReference>
<dbReference type="EMBL" id="LN614830">
    <property type="protein sequence ID" value="CEG59419.1"/>
    <property type="molecule type" value="Genomic_DNA"/>
</dbReference>
<evidence type="ECO:0000256" key="6">
    <source>
        <dbReference type="ARBA" id="ARBA00023002"/>
    </source>
</evidence>
<proteinExistence type="inferred from homology"/>
<evidence type="ECO:0000313" key="12">
    <source>
        <dbReference type="Proteomes" id="UP000032414"/>
    </source>
</evidence>
<dbReference type="PRINTS" id="PR00420">
    <property type="entry name" value="RNGMNOXGNASE"/>
</dbReference>
<dbReference type="PANTHER" id="PTHR43876:SF8">
    <property type="entry name" value="2-OCTAPRENYL-6-METHOXYPHENOL HYDROXYLASE"/>
    <property type="match status" value="1"/>
</dbReference>
<keyword evidence="8" id="KW-1133">Transmembrane helix</keyword>
<dbReference type="HOGENOM" id="CLU_009665_8_1_6"/>
<sequence>MVERQVDILIVGGGLTGAILMLALANKGYNILLIDTHPLSAKVDAHFDARTLALSPASIRILQMLDIWPLLQNKGTPIETIHVSEQRRFGSTTLANEANKPLGYVVEMQHINHALYQLLDEQHVLAPAKLIALDKDQGLVTVGTENENYSIKAKLIVAADGTDSSVRQLSALPVKIKDYQQQAIVANVGLARAHGNRAYERFTASGPLALLPMAENRVSLVWALPPAEAARLSALDEAAFIQALQKAFGYRLGRFVRVGKRVIFPLRQVTMAKKVDWPLVFVGNAAHTLHPVAGQGFNLGLRDVATLAQCITQQGLNAAMLQNYQYMRQHDEMAITRFTDGLIDVFTSQLPGMALARNLGLIAVDNLKILKQCLTHYTSGFAGVTPDLVCGIALEKKGA</sequence>
<dbReference type="PANTHER" id="PTHR43876">
    <property type="entry name" value="UBIQUINONE BIOSYNTHESIS MONOOXYGENASE COQ6, MITOCHONDRIAL"/>
    <property type="match status" value="1"/>
</dbReference>
<dbReference type="KEGG" id="tmc:LMI_0047"/>
<keyword evidence="4" id="KW-0285">Flavoprotein</keyword>
<dbReference type="NCBIfam" id="TIGR01988">
    <property type="entry name" value="Ubi-OHases"/>
    <property type="match status" value="1"/>
</dbReference>
<dbReference type="Proteomes" id="UP000032414">
    <property type="component" value="Chromosome I"/>
</dbReference>
<dbReference type="InterPro" id="IPR051205">
    <property type="entry name" value="UbiH/COQ6_monooxygenase"/>
</dbReference>
<dbReference type="OrthoDB" id="9769565at2"/>
<evidence type="ECO:0000256" key="7">
    <source>
        <dbReference type="ARBA" id="ARBA00023033"/>
    </source>
</evidence>
<reference evidence="12" key="1">
    <citation type="submission" date="2014-09" db="EMBL/GenBank/DDBJ databases">
        <authorList>
            <person name="Gomez-Valero L."/>
        </authorList>
    </citation>
    <scope>NUCLEOTIDE SEQUENCE [LARGE SCALE GENOMIC DNA]</scope>
    <source>
        <strain evidence="12">ATCC33218</strain>
    </source>
</reference>
<feature type="domain" description="FAD-binding" evidence="9">
    <location>
        <begin position="6"/>
        <end position="329"/>
    </location>
</feature>
<dbReference type="InterPro" id="IPR036188">
    <property type="entry name" value="FAD/NAD-bd_sf"/>
</dbReference>
<reference evidence="10" key="2">
    <citation type="submission" date="2014-09" db="EMBL/GenBank/DDBJ databases">
        <authorList>
            <person name="GOMEZ-VALERO Laura"/>
        </authorList>
    </citation>
    <scope>NUCLEOTIDE SEQUENCE</scope>
    <source>
        <strain evidence="10">ATCC33218</strain>
    </source>
</reference>
<keyword evidence="6" id="KW-0560">Oxidoreductase</keyword>
<dbReference type="PATRIC" id="fig|451.8.peg.1019"/>
<accession>A0A098GAA7</accession>
<keyword evidence="8" id="KW-0812">Transmembrane</keyword>
<protein>
    <submittedName>
        <fullName evidence="10">2-octaprenyl-6-methoxyphenol hydroxylase</fullName>
    </submittedName>
</protein>
<feature type="transmembrane region" description="Helical" evidence="8">
    <location>
        <begin position="6"/>
        <end position="25"/>
    </location>
</feature>
<dbReference type="InterPro" id="IPR010971">
    <property type="entry name" value="UbiH/COQ6"/>
</dbReference>
<gene>
    <name evidence="10" type="ORF">LMI_0047</name>
    <name evidence="11" type="ORF">SAMN02982997_00290</name>
</gene>
<evidence type="ECO:0000256" key="2">
    <source>
        <dbReference type="ARBA" id="ARBA00004749"/>
    </source>
</evidence>
<evidence type="ECO:0000259" key="9">
    <source>
        <dbReference type="Pfam" id="PF01494"/>
    </source>
</evidence>
<evidence type="ECO:0000313" key="11">
    <source>
        <dbReference type="EMBL" id="SCX89342.1"/>
    </source>
</evidence>
<evidence type="ECO:0000313" key="10">
    <source>
        <dbReference type="EMBL" id="CEG59419.1"/>
    </source>
</evidence>
<evidence type="ECO:0000256" key="8">
    <source>
        <dbReference type="SAM" id="Phobius"/>
    </source>
</evidence>
<dbReference type="EMBL" id="FMVN01000002">
    <property type="protein sequence ID" value="SCX89342.1"/>
    <property type="molecule type" value="Genomic_DNA"/>
</dbReference>
<dbReference type="AlphaFoldDB" id="A0A098GAA7"/>
<comment type="pathway">
    <text evidence="2">Cofactor biosynthesis; ubiquinone biosynthesis.</text>
</comment>
<reference evidence="11 13" key="3">
    <citation type="submission" date="2016-10" db="EMBL/GenBank/DDBJ databases">
        <authorList>
            <person name="Varghese N."/>
            <person name="Submissions S."/>
        </authorList>
    </citation>
    <scope>NUCLEOTIDE SEQUENCE [LARGE SCALE GENOMIC DNA]</scope>
    <source>
        <strain evidence="11 13">ATCC 33218</strain>
    </source>
</reference>
<evidence type="ECO:0000256" key="3">
    <source>
        <dbReference type="ARBA" id="ARBA00005349"/>
    </source>
</evidence>
<dbReference type="InterPro" id="IPR018168">
    <property type="entry name" value="Ubi_Hdrlase_CS"/>
</dbReference>
<comment type="cofactor">
    <cofactor evidence="1">
        <name>FAD</name>
        <dbReference type="ChEBI" id="CHEBI:57692"/>
    </cofactor>
</comment>
<dbReference type="Gene3D" id="3.50.50.60">
    <property type="entry name" value="FAD/NAD(P)-binding domain"/>
    <property type="match status" value="2"/>
</dbReference>
<keyword evidence="8" id="KW-0472">Membrane</keyword>
<evidence type="ECO:0000256" key="1">
    <source>
        <dbReference type="ARBA" id="ARBA00001974"/>
    </source>
</evidence>
<dbReference type="Pfam" id="PF01494">
    <property type="entry name" value="FAD_binding_3"/>
    <property type="match status" value="1"/>
</dbReference>
<dbReference type="UniPathway" id="UPA00232"/>
<keyword evidence="7" id="KW-0503">Monooxygenase</keyword>
<dbReference type="GO" id="GO:0008681">
    <property type="term" value="F:2-octaprenyl-6-methoxyphenol hydroxylase activity"/>
    <property type="evidence" value="ECO:0007669"/>
    <property type="project" value="InterPro"/>
</dbReference>
<dbReference type="GO" id="GO:0006744">
    <property type="term" value="P:ubiquinone biosynthetic process"/>
    <property type="evidence" value="ECO:0007669"/>
    <property type="project" value="UniProtKB-UniPathway"/>
</dbReference>
<dbReference type="RefSeq" id="WP_045098013.1">
    <property type="nucleotide sequence ID" value="NZ_CP020614.1"/>
</dbReference>